<gene>
    <name evidence="1" type="ORF">QR98_0016110</name>
</gene>
<proteinExistence type="predicted"/>
<sequence length="207" mass="24355">MFGLIFFSSNSFDSIQAKRIRLPILMRSPRLMQCTMDLCVVKADGFIEKRINKQNERSYQFKINVEIFKKIFSSLLKDTASGYEQKRSAELMMFPIRFEGLRNLHFNFITEIPSSLNEEQFYLEVLIQNESGRSRKLYDDVIKIDHILTQLTRMVDVDLDDLVAKNRNDPAKIGMFLISVKCRFCHVGSSITLYNFRFSPCEYECRR</sequence>
<name>A0A131ZWZ4_SARSC</name>
<dbReference type="VEuPathDB" id="VectorBase:SSCA005259"/>
<evidence type="ECO:0000313" key="2">
    <source>
        <dbReference type="Proteomes" id="UP000616769"/>
    </source>
</evidence>
<evidence type="ECO:0000313" key="1">
    <source>
        <dbReference type="EMBL" id="KPM03181.1"/>
    </source>
</evidence>
<organism evidence="1 2">
    <name type="scientific">Sarcoptes scabiei</name>
    <name type="common">Itch mite</name>
    <name type="synonym">Acarus scabiei</name>
    <dbReference type="NCBI Taxonomy" id="52283"/>
    <lineage>
        <taxon>Eukaryota</taxon>
        <taxon>Metazoa</taxon>
        <taxon>Ecdysozoa</taxon>
        <taxon>Arthropoda</taxon>
        <taxon>Chelicerata</taxon>
        <taxon>Arachnida</taxon>
        <taxon>Acari</taxon>
        <taxon>Acariformes</taxon>
        <taxon>Sarcoptiformes</taxon>
        <taxon>Astigmata</taxon>
        <taxon>Psoroptidia</taxon>
        <taxon>Sarcoptoidea</taxon>
        <taxon>Sarcoptidae</taxon>
        <taxon>Sarcoptinae</taxon>
        <taxon>Sarcoptes</taxon>
    </lineage>
</organism>
<dbReference type="AlphaFoldDB" id="A0A131ZWZ4"/>
<dbReference type="Proteomes" id="UP000616769">
    <property type="component" value="Unassembled WGS sequence"/>
</dbReference>
<comment type="caution">
    <text evidence="1">The sequence shown here is derived from an EMBL/GenBank/DDBJ whole genome shotgun (WGS) entry which is preliminary data.</text>
</comment>
<protein>
    <submittedName>
        <fullName evidence="1">Uncharacterized protein</fullName>
    </submittedName>
</protein>
<dbReference type="EMBL" id="JXLN01004395">
    <property type="protein sequence ID" value="KPM03181.1"/>
    <property type="molecule type" value="Genomic_DNA"/>
</dbReference>
<reference evidence="1 2" key="1">
    <citation type="journal article" date="2015" name="Parasit. Vectors">
        <title>Draft genome of the scabies mite.</title>
        <authorList>
            <person name="Rider S.D.Jr."/>
            <person name="Morgan M.S."/>
            <person name="Arlian L.G."/>
        </authorList>
    </citation>
    <scope>NUCLEOTIDE SEQUENCE [LARGE SCALE GENOMIC DNA]</scope>
    <source>
        <strain evidence="1">Arlian Lab</strain>
    </source>
</reference>
<accession>A0A131ZWZ4</accession>